<evidence type="ECO:0000256" key="4">
    <source>
        <dbReference type="ARBA" id="ARBA00023136"/>
    </source>
</evidence>
<comment type="similarity">
    <text evidence="2">Belongs to the VAC14 family.</text>
</comment>
<dbReference type="PANTHER" id="PTHR16023">
    <property type="entry name" value="TAX1 BINDING PROTEIN-RELATED"/>
    <property type="match status" value="1"/>
</dbReference>
<dbReference type="InterPro" id="IPR026825">
    <property type="entry name" value="Vac14"/>
</dbReference>
<dbReference type="GO" id="GO:0070772">
    <property type="term" value="C:PAS complex"/>
    <property type="evidence" value="ECO:0007669"/>
    <property type="project" value="InterPro"/>
</dbReference>
<organism evidence="7 8">
    <name type="scientific">Canna indica</name>
    <name type="common">Indian-shot</name>
    <dbReference type="NCBI Taxonomy" id="4628"/>
    <lineage>
        <taxon>Eukaryota</taxon>
        <taxon>Viridiplantae</taxon>
        <taxon>Streptophyta</taxon>
        <taxon>Embryophyta</taxon>
        <taxon>Tracheophyta</taxon>
        <taxon>Spermatophyta</taxon>
        <taxon>Magnoliopsida</taxon>
        <taxon>Liliopsida</taxon>
        <taxon>Zingiberales</taxon>
        <taxon>Cannaceae</taxon>
        <taxon>Canna</taxon>
    </lineage>
</organism>
<dbReference type="GO" id="GO:0010008">
    <property type="term" value="C:endosome membrane"/>
    <property type="evidence" value="ECO:0007669"/>
    <property type="project" value="TreeGrafter"/>
</dbReference>
<dbReference type="Pfam" id="PF12755">
    <property type="entry name" value="Vac14_Fab1_bd"/>
    <property type="match status" value="1"/>
</dbReference>
<keyword evidence="3" id="KW-0677">Repeat</keyword>
<dbReference type="InterPro" id="IPR011989">
    <property type="entry name" value="ARM-like"/>
</dbReference>
<evidence type="ECO:0000256" key="2">
    <source>
        <dbReference type="ARBA" id="ARBA00010225"/>
    </source>
</evidence>
<evidence type="ECO:0000256" key="1">
    <source>
        <dbReference type="ARBA" id="ARBA00004308"/>
    </source>
</evidence>
<dbReference type="InterPro" id="IPR021133">
    <property type="entry name" value="HEAT_type_2"/>
</dbReference>
<proteinExistence type="inferred from homology"/>
<keyword evidence="8" id="KW-1185">Reference proteome</keyword>
<dbReference type="Proteomes" id="UP001327560">
    <property type="component" value="Chromosome 3"/>
</dbReference>
<evidence type="ECO:0000313" key="8">
    <source>
        <dbReference type="Proteomes" id="UP001327560"/>
    </source>
</evidence>
<dbReference type="EMBL" id="CP136892">
    <property type="protein sequence ID" value="WOL02590.1"/>
    <property type="molecule type" value="Genomic_DNA"/>
</dbReference>
<gene>
    <name evidence="7" type="ORF">Cni_G11309</name>
</gene>
<protein>
    <recommendedName>
        <fullName evidence="6">Vacuolar protein 14 C-terminal Fig4-binding domain-containing protein</fullName>
    </recommendedName>
</protein>
<dbReference type="InterPro" id="IPR021841">
    <property type="entry name" value="VAC14_Fig4p-bd"/>
</dbReference>
<evidence type="ECO:0000256" key="5">
    <source>
        <dbReference type="PROSITE-ProRule" id="PRU00103"/>
    </source>
</evidence>
<reference evidence="7 8" key="1">
    <citation type="submission" date="2023-10" db="EMBL/GenBank/DDBJ databases">
        <title>Chromosome-scale genome assembly provides insights into flower coloration mechanisms of Canna indica.</title>
        <authorList>
            <person name="Li C."/>
        </authorList>
    </citation>
    <scope>NUCLEOTIDE SEQUENCE [LARGE SCALE GENOMIC DNA]</scope>
    <source>
        <tissue evidence="7">Flower</tissue>
    </source>
</reference>
<dbReference type="GO" id="GO:0006661">
    <property type="term" value="P:phosphatidylinositol biosynthetic process"/>
    <property type="evidence" value="ECO:0007669"/>
    <property type="project" value="InterPro"/>
</dbReference>
<dbReference type="PANTHER" id="PTHR16023:SF0">
    <property type="entry name" value="PROTEIN VAC14 HOMOLOG"/>
    <property type="match status" value="1"/>
</dbReference>
<dbReference type="Gene3D" id="1.25.10.10">
    <property type="entry name" value="Leucine-rich Repeat Variant"/>
    <property type="match status" value="2"/>
</dbReference>
<feature type="domain" description="Vacuolar protein 14 C-terminal Fig4-binding" evidence="6">
    <location>
        <begin position="430"/>
        <end position="608"/>
    </location>
</feature>
<keyword evidence="4" id="KW-0472">Membrane</keyword>
<evidence type="ECO:0000259" key="6">
    <source>
        <dbReference type="Pfam" id="PF11916"/>
    </source>
</evidence>
<feature type="repeat" description="HEAT" evidence="5">
    <location>
        <begin position="92"/>
        <end position="127"/>
    </location>
</feature>
<dbReference type="SUPFAM" id="SSF48371">
    <property type="entry name" value="ARM repeat"/>
    <property type="match status" value="1"/>
</dbReference>
<comment type="subcellular location">
    <subcellularLocation>
        <location evidence="1">Endomembrane system</location>
    </subcellularLocation>
</comment>
<dbReference type="FunFam" id="1.25.10.10:FF:000169">
    <property type="entry name" value="protein VAC14 homolog isoform X1"/>
    <property type="match status" value="1"/>
</dbReference>
<evidence type="ECO:0000256" key="3">
    <source>
        <dbReference type="ARBA" id="ARBA00022737"/>
    </source>
</evidence>
<name>A0AAQ3K622_9LILI</name>
<dbReference type="PROSITE" id="PS50077">
    <property type="entry name" value="HEAT_REPEAT"/>
    <property type="match status" value="1"/>
</dbReference>
<accession>A0AAQ3K622</accession>
<dbReference type="AlphaFoldDB" id="A0AAQ3K622"/>
<dbReference type="InterPro" id="IPR016024">
    <property type="entry name" value="ARM-type_fold"/>
</dbReference>
<dbReference type="Pfam" id="PF11916">
    <property type="entry name" value="Vac14_Fig4_bd"/>
    <property type="match status" value="1"/>
</dbReference>
<sequence>MAEAWSFVPSSVLKLLPDKLYNKRKNAAIELEGIVELLGRRNEHEKISSVINMLTTQFIKNPQPIYRKGGLIGLAGVTIGLFADAPQYLEEIIPPIIGLFADEDSGVRFSACEAMYNVAKAVRGEFIIYFNPIFDALCKLSADSAPNVQSAAHVLDKLVKDIVVEGDKFSIEEFIPLLQERMNIINPYIRQFLLGWINVLDGAPDIDILGFLPDFLDGLFDMLSDSQHEIRHQGHYALSEFLEEIKNSPLVDFGRMAEILVRRAGSPDELTRLTFITWMNEFMKLGGEHLVPYYSDILQAILTCISDKEENIRAVARETNEGLRAIRADPDEGFNIRAVLSVASSELTNRWEATRVEALRWVSILLERHRNEVISFLHDNFGSFLSALADSSDEVVLLVIEVHACIAEDPERFNFLIDQLVQQFRNDHAFLAKRGALIFRRLSVLLNAERVYREFASKLECEAHFDFASIMIEVLNLTLLTSSELTKLRILLKQSLVESSAMDLFVSLYSSWCHSPLATISLCLLAQAYNHAISVIQSLEEEDITIAFLVQLDKLVQLLETPVFTFLRLQLTEPKKHMSLLKTLYGLLMLLPQEGPAFKILNSRLKNVPPYTFSNEEVQHQTDTLFSKTKEDVTKNKDAVLQHQTDTLFSKTKEDVTINKDAVNIFDTIDFPFRLQQFQQILHRHRLYSQSHNSGSSE</sequence>
<evidence type="ECO:0000313" key="7">
    <source>
        <dbReference type="EMBL" id="WOL02590.1"/>
    </source>
</evidence>